<proteinExistence type="predicted"/>
<dbReference type="PANTHER" id="PTHR10443:SF12">
    <property type="entry name" value="DIPEPTIDASE"/>
    <property type="match status" value="1"/>
</dbReference>
<dbReference type="Pfam" id="PF01244">
    <property type="entry name" value="Peptidase_M19"/>
    <property type="match status" value="1"/>
</dbReference>
<organism evidence="1 2">
    <name type="scientific">Roseicyclus persicicus</name>
    <dbReference type="NCBI Taxonomy" id="2650661"/>
    <lineage>
        <taxon>Bacteria</taxon>
        <taxon>Pseudomonadati</taxon>
        <taxon>Pseudomonadota</taxon>
        <taxon>Alphaproteobacteria</taxon>
        <taxon>Rhodobacterales</taxon>
        <taxon>Roseobacteraceae</taxon>
        <taxon>Roseicyclus</taxon>
    </lineage>
</organism>
<dbReference type="AlphaFoldDB" id="A0A7X6H0R4"/>
<gene>
    <name evidence="1" type="ORF">HCU73_09155</name>
</gene>
<keyword evidence="2" id="KW-1185">Reference proteome</keyword>
<dbReference type="InterPro" id="IPR008257">
    <property type="entry name" value="Pept_M19"/>
</dbReference>
<dbReference type="GO" id="GO:0070573">
    <property type="term" value="F:metallodipeptidase activity"/>
    <property type="evidence" value="ECO:0007669"/>
    <property type="project" value="InterPro"/>
</dbReference>
<dbReference type="GO" id="GO:0006508">
    <property type="term" value="P:proteolysis"/>
    <property type="evidence" value="ECO:0007669"/>
    <property type="project" value="InterPro"/>
</dbReference>
<protein>
    <submittedName>
        <fullName evidence="1">Membrane dipeptidase</fullName>
    </submittedName>
</protein>
<reference evidence="1 2" key="1">
    <citation type="submission" date="2020-04" db="EMBL/GenBank/DDBJ databases">
        <authorList>
            <person name="Yoon J."/>
        </authorList>
    </citation>
    <scope>NUCLEOTIDE SEQUENCE [LARGE SCALE GENOMIC DNA]</scope>
    <source>
        <strain evidence="1 2">KMU-115</strain>
    </source>
</reference>
<dbReference type="EMBL" id="JAAZQQ010000002">
    <property type="protein sequence ID" value="NKX44756.1"/>
    <property type="molecule type" value="Genomic_DNA"/>
</dbReference>
<dbReference type="SUPFAM" id="SSF51556">
    <property type="entry name" value="Metallo-dependent hydrolases"/>
    <property type="match status" value="1"/>
</dbReference>
<dbReference type="PANTHER" id="PTHR10443">
    <property type="entry name" value="MICROSOMAL DIPEPTIDASE"/>
    <property type="match status" value="1"/>
</dbReference>
<sequence length="354" mass="37893">MTAPIPFFDGHNDVLLRLMTSAAPRDEVWLGDTGAGHLDLRRMQAAGFAGGLFAIFVPSRPAGPPTDFRKLMAEPPYALPLPDLMDHAAAQPVAMAMAGLMHWMERAAPDAFRVCRTPAEIRAAMAAGAIAGVMHMEGAEAIGPDLDALYLFHEMGLRSLGPVWSRPTIFGHGVPMAFPGTPDTGPGLTDRGRDLVRLCDELGILIDLSHLNEKGFDDVAAVSSAPLVATHSNAHAICPSTRNLTDRQLHMIRERGGMVGLNFATFFLAPDGRSGPGLGWEVMLRHLDHLIEQAGEDHVGLGSDFDGCVVPDCIGDVTGVPALFDAMARHGYDAALIAKLARGNWLACLDRCLR</sequence>
<name>A0A7X6H0R4_9RHOB</name>
<dbReference type="PROSITE" id="PS51365">
    <property type="entry name" value="RENAL_DIPEPTIDASE_2"/>
    <property type="match status" value="1"/>
</dbReference>
<dbReference type="Gene3D" id="3.20.20.140">
    <property type="entry name" value="Metal-dependent hydrolases"/>
    <property type="match status" value="1"/>
</dbReference>
<comment type="caution">
    <text evidence="1">The sequence shown here is derived from an EMBL/GenBank/DDBJ whole genome shotgun (WGS) entry which is preliminary data.</text>
</comment>
<accession>A0A7X6H0R4</accession>
<evidence type="ECO:0000313" key="1">
    <source>
        <dbReference type="EMBL" id="NKX44756.1"/>
    </source>
</evidence>
<dbReference type="Proteomes" id="UP000526408">
    <property type="component" value="Unassembled WGS sequence"/>
</dbReference>
<evidence type="ECO:0000313" key="2">
    <source>
        <dbReference type="Proteomes" id="UP000526408"/>
    </source>
</evidence>
<dbReference type="RefSeq" id="WP_168623102.1">
    <property type="nucleotide sequence ID" value="NZ_JAAZQQ010000002.1"/>
</dbReference>
<dbReference type="CDD" id="cd01301">
    <property type="entry name" value="rDP_like"/>
    <property type="match status" value="1"/>
</dbReference>
<dbReference type="InterPro" id="IPR032466">
    <property type="entry name" value="Metal_Hydrolase"/>
</dbReference>